<reference evidence="2 3" key="1">
    <citation type="submission" date="2021-09" db="EMBL/GenBank/DDBJ databases">
        <title>Lysobacter sp. 13A isolated from the river sediment.</title>
        <authorList>
            <person name="Liu H."/>
            <person name="Li S."/>
            <person name="Mao S."/>
        </authorList>
    </citation>
    <scope>NUCLEOTIDE SEQUENCE [LARGE SCALE GENOMIC DNA]</scope>
    <source>
        <strain evidence="2 3">13A</strain>
    </source>
</reference>
<evidence type="ECO:0000256" key="1">
    <source>
        <dbReference type="SAM" id="MobiDB-lite"/>
    </source>
</evidence>
<protein>
    <submittedName>
        <fullName evidence="2">Uncharacterized protein</fullName>
    </submittedName>
</protein>
<comment type="caution">
    <text evidence="2">The sequence shown here is derived from an EMBL/GenBank/DDBJ whole genome shotgun (WGS) entry which is preliminary data.</text>
</comment>
<organism evidence="2 3">
    <name type="scientific">Novilysobacter selenitireducens</name>
    <dbReference type="NCBI Taxonomy" id="2872639"/>
    <lineage>
        <taxon>Bacteria</taxon>
        <taxon>Pseudomonadati</taxon>
        <taxon>Pseudomonadota</taxon>
        <taxon>Gammaproteobacteria</taxon>
        <taxon>Lysobacterales</taxon>
        <taxon>Lysobacteraceae</taxon>
        <taxon>Novilysobacter</taxon>
    </lineage>
</organism>
<dbReference type="Proteomes" id="UP001430954">
    <property type="component" value="Unassembled WGS sequence"/>
</dbReference>
<feature type="region of interest" description="Disordered" evidence="1">
    <location>
        <begin position="1"/>
        <end position="79"/>
    </location>
</feature>
<dbReference type="RefSeq" id="WP_223676775.1">
    <property type="nucleotide sequence ID" value="NZ_JAINZW010000006.1"/>
</dbReference>
<feature type="compositionally biased region" description="Low complexity" evidence="1">
    <location>
        <begin position="60"/>
        <end position="72"/>
    </location>
</feature>
<evidence type="ECO:0000313" key="3">
    <source>
        <dbReference type="Proteomes" id="UP001430954"/>
    </source>
</evidence>
<proteinExistence type="predicted"/>
<dbReference type="EMBL" id="JAINZW010000006">
    <property type="protein sequence ID" value="MBZ4040320.1"/>
    <property type="molecule type" value="Genomic_DNA"/>
</dbReference>
<evidence type="ECO:0000313" key="2">
    <source>
        <dbReference type="EMBL" id="MBZ4040320.1"/>
    </source>
</evidence>
<keyword evidence="3" id="KW-1185">Reference proteome</keyword>
<sequence length="79" mass="8681">MATSKSRTPRRDTPRNATAGSTHPKRSESERIAEHIADFERSGGRVEKLGTTRVLQKVDAPASTDTAPATPEAPRKRKR</sequence>
<feature type="compositionally biased region" description="Basic and acidic residues" evidence="1">
    <location>
        <begin position="25"/>
        <end position="50"/>
    </location>
</feature>
<gene>
    <name evidence="2" type="ORF">K6753_12350</name>
</gene>
<name>A0ABS7T908_9GAMM</name>
<accession>A0ABS7T908</accession>